<sequence>MSSLLAATATLPVIEAHEGGWDELAVFLGPLAIVAVLVYVARRGKHADQDDHDD</sequence>
<keyword evidence="3" id="KW-1185">Reference proteome</keyword>
<name>A0ABY7AW61_9PSEU</name>
<organism evidence="2 3">
    <name type="scientific">Amycolatopsis cynarae</name>
    <dbReference type="NCBI Taxonomy" id="2995223"/>
    <lineage>
        <taxon>Bacteria</taxon>
        <taxon>Bacillati</taxon>
        <taxon>Actinomycetota</taxon>
        <taxon>Actinomycetes</taxon>
        <taxon>Pseudonocardiales</taxon>
        <taxon>Pseudonocardiaceae</taxon>
        <taxon>Amycolatopsis</taxon>
    </lineage>
</organism>
<dbReference type="RefSeq" id="WP_268440586.1">
    <property type="nucleotide sequence ID" value="NZ_CP113836.1"/>
</dbReference>
<proteinExistence type="predicted"/>
<accession>A0ABY7AW61</accession>
<keyword evidence="1" id="KW-0812">Transmembrane</keyword>
<evidence type="ECO:0000313" key="3">
    <source>
        <dbReference type="Proteomes" id="UP001163203"/>
    </source>
</evidence>
<gene>
    <name evidence="2" type="ORF">ORV05_18010</name>
</gene>
<keyword evidence="1" id="KW-1133">Transmembrane helix</keyword>
<dbReference type="EMBL" id="CP113836">
    <property type="protein sequence ID" value="WAL62941.1"/>
    <property type="molecule type" value="Genomic_DNA"/>
</dbReference>
<reference evidence="2" key="1">
    <citation type="submission" date="2022-11" db="EMBL/GenBank/DDBJ databases">
        <authorList>
            <person name="Mo P."/>
        </authorList>
    </citation>
    <scope>NUCLEOTIDE SEQUENCE</scope>
    <source>
        <strain evidence="2">HUAS 11-8</strain>
    </source>
</reference>
<evidence type="ECO:0000313" key="2">
    <source>
        <dbReference type="EMBL" id="WAL62941.1"/>
    </source>
</evidence>
<evidence type="ECO:0000256" key="1">
    <source>
        <dbReference type="SAM" id="Phobius"/>
    </source>
</evidence>
<protein>
    <submittedName>
        <fullName evidence="2">Uncharacterized protein</fullName>
    </submittedName>
</protein>
<keyword evidence="1" id="KW-0472">Membrane</keyword>
<dbReference type="Proteomes" id="UP001163203">
    <property type="component" value="Chromosome"/>
</dbReference>
<feature type="transmembrane region" description="Helical" evidence="1">
    <location>
        <begin position="26"/>
        <end position="42"/>
    </location>
</feature>